<reference evidence="2" key="1">
    <citation type="journal article" date="2005" name="Nature">
        <title>The map-based sequence of the rice genome.</title>
        <authorList>
            <consortium name="International rice genome sequencing project (IRGSP)"/>
            <person name="Matsumoto T."/>
            <person name="Wu J."/>
            <person name="Kanamori H."/>
            <person name="Katayose Y."/>
            <person name="Fujisawa M."/>
            <person name="Namiki N."/>
            <person name="Mizuno H."/>
            <person name="Yamamoto K."/>
            <person name="Antonio B.A."/>
            <person name="Baba T."/>
            <person name="Sakata K."/>
            <person name="Nagamura Y."/>
            <person name="Aoki H."/>
            <person name="Arikawa K."/>
            <person name="Arita K."/>
            <person name="Bito T."/>
            <person name="Chiden Y."/>
            <person name="Fujitsuka N."/>
            <person name="Fukunaka R."/>
            <person name="Hamada M."/>
            <person name="Harada C."/>
            <person name="Hayashi A."/>
            <person name="Hijishita S."/>
            <person name="Honda M."/>
            <person name="Hosokawa S."/>
            <person name="Ichikawa Y."/>
            <person name="Idonuma A."/>
            <person name="Iijima M."/>
            <person name="Ikeda M."/>
            <person name="Ikeno M."/>
            <person name="Ito K."/>
            <person name="Ito S."/>
            <person name="Ito T."/>
            <person name="Ito Y."/>
            <person name="Ito Y."/>
            <person name="Iwabuchi A."/>
            <person name="Kamiya K."/>
            <person name="Karasawa W."/>
            <person name="Kurita K."/>
            <person name="Katagiri S."/>
            <person name="Kikuta A."/>
            <person name="Kobayashi H."/>
            <person name="Kobayashi N."/>
            <person name="Machita K."/>
            <person name="Maehara T."/>
            <person name="Masukawa M."/>
            <person name="Mizubayashi T."/>
            <person name="Mukai Y."/>
            <person name="Nagasaki H."/>
            <person name="Nagata Y."/>
            <person name="Naito S."/>
            <person name="Nakashima M."/>
            <person name="Nakama Y."/>
            <person name="Nakamichi Y."/>
            <person name="Nakamura M."/>
            <person name="Meguro A."/>
            <person name="Negishi M."/>
            <person name="Ohta I."/>
            <person name="Ohta T."/>
            <person name="Okamoto M."/>
            <person name="Ono N."/>
            <person name="Saji S."/>
            <person name="Sakaguchi M."/>
            <person name="Sakai K."/>
            <person name="Shibata M."/>
            <person name="Shimokawa T."/>
            <person name="Song J."/>
            <person name="Takazaki Y."/>
            <person name="Terasawa K."/>
            <person name="Tsugane M."/>
            <person name="Tsuji K."/>
            <person name="Ueda S."/>
            <person name="Waki K."/>
            <person name="Yamagata H."/>
            <person name="Yamamoto M."/>
            <person name="Yamamoto S."/>
            <person name="Yamane H."/>
            <person name="Yoshiki S."/>
            <person name="Yoshihara R."/>
            <person name="Yukawa K."/>
            <person name="Zhong H."/>
            <person name="Yano M."/>
            <person name="Yuan Q."/>
            <person name="Ouyang S."/>
            <person name="Liu J."/>
            <person name="Jones K.M."/>
            <person name="Gansberger K."/>
            <person name="Moffat K."/>
            <person name="Hill J."/>
            <person name="Bera J."/>
            <person name="Fadrosh D."/>
            <person name="Jin S."/>
            <person name="Johri S."/>
            <person name="Kim M."/>
            <person name="Overton L."/>
            <person name="Reardon M."/>
            <person name="Tsitrin T."/>
            <person name="Vuong H."/>
            <person name="Weaver B."/>
            <person name="Ciecko A."/>
            <person name="Tallon L."/>
            <person name="Jackson J."/>
            <person name="Pai G."/>
            <person name="Aken S.V."/>
            <person name="Utterback T."/>
            <person name="Reidmuller S."/>
            <person name="Feldblyum T."/>
            <person name="Hsiao J."/>
            <person name="Zismann V."/>
            <person name="Iobst S."/>
            <person name="de Vazeille A.R."/>
            <person name="Buell C.R."/>
            <person name="Ying K."/>
            <person name="Li Y."/>
            <person name="Lu T."/>
            <person name="Huang Y."/>
            <person name="Zhao Q."/>
            <person name="Feng Q."/>
            <person name="Zhang L."/>
            <person name="Zhu J."/>
            <person name="Weng Q."/>
            <person name="Mu J."/>
            <person name="Lu Y."/>
            <person name="Fan D."/>
            <person name="Liu Y."/>
            <person name="Guan J."/>
            <person name="Zhang Y."/>
            <person name="Yu S."/>
            <person name="Liu X."/>
            <person name="Zhang Y."/>
            <person name="Hong G."/>
            <person name="Han B."/>
            <person name="Choisne N."/>
            <person name="Demange N."/>
            <person name="Orjeda G."/>
            <person name="Samain S."/>
            <person name="Cattolico L."/>
            <person name="Pelletier E."/>
            <person name="Couloux A."/>
            <person name="Segurens B."/>
            <person name="Wincker P."/>
            <person name="D'Hont A."/>
            <person name="Scarpelli C."/>
            <person name="Weissenbach J."/>
            <person name="Salanoubat M."/>
            <person name="Quetier F."/>
            <person name="Yu Y."/>
            <person name="Kim H.R."/>
            <person name="Rambo T."/>
            <person name="Currie J."/>
            <person name="Collura K."/>
            <person name="Luo M."/>
            <person name="Yang T."/>
            <person name="Ammiraju J.S.S."/>
            <person name="Engler F."/>
            <person name="Soderlund C."/>
            <person name="Wing R.A."/>
            <person name="Palmer L.E."/>
            <person name="de la Bastide M."/>
            <person name="Spiegel L."/>
            <person name="Nascimento L."/>
            <person name="Zutavern T."/>
            <person name="O'Shaughnessy A."/>
            <person name="Dike S."/>
            <person name="Dedhia N."/>
            <person name="Preston R."/>
            <person name="Balija V."/>
            <person name="McCombie W.R."/>
            <person name="Chow T."/>
            <person name="Chen H."/>
            <person name="Chung M."/>
            <person name="Chen C."/>
            <person name="Shaw J."/>
            <person name="Wu H."/>
            <person name="Hsiao K."/>
            <person name="Chao Y."/>
            <person name="Chu M."/>
            <person name="Cheng C."/>
            <person name="Hour A."/>
            <person name="Lee P."/>
            <person name="Lin S."/>
            <person name="Lin Y."/>
            <person name="Liou J."/>
            <person name="Liu S."/>
            <person name="Hsing Y."/>
            <person name="Raghuvanshi S."/>
            <person name="Mohanty A."/>
            <person name="Bharti A.K."/>
            <person name="Gaur A."/>
            <person name="Gupta V."/>
            <person name="Kumar D."/>
            <person name="Ravi V."/>
            <person name="Vij S."/>
            <person name="Kapur A."/>
            <person name="Khurana P."/>
            <person name="Khurana P."/>
            <person name="Khurana J.P."/>
            <person name="Tyagi A.K."/>
            <person name="Gaikwad K."/>
            <person name="Singh A."/>
            <person name="Dalal V."/>
            <person name="Srivastava S."/>
            <person name="Dixit A."/>
            <person name="Pal A.K."/>
            <person name="Ghazi I.A."/>
            <person name="Yadav M."/>
            <person name="Pandit A."/>
            <person name="Bhargava A."/>
            <person name="Sureshbabu K."/>
            <person name="Batra K."/>
            <person name="Sharma T.R."/>
            <person name="Mohapatra T."/>
            <person name="Singh N.K."/>
            <person name="Messing J."/>
            <person name="Nelson A.B."/>
            <person name="Fuks G."/>
            <person name="Kavchok S."/>
            <person name="Keizer G."/>
            <person name="Linton E."/>
            <person name="Llaca V."/>
            <person name="Song R."/>
            <person name="Tanyolac B."/>
            <person name="Young S."/>
            <person name="Ho-Il K."/>
            <person name="Hahn J.H."/>
            <person name="Sangsakoo G."/>
            <person name="Vanavichit A."/>
            <person name="de Mattos Luiz.A.T."/>
            <person name="Zimmer P.D."/>
            <person name="Malone G."/>
            <person name="Dellagostin O."/>
            <person name="de Oliveira A.C."/>
            <person name="Bevan M."/>
            <person name="Bancroft I."/>
            <person name="Minx P."/>
            <person name="Cordum H."/>
            <person name="Wilson R."/>
            <person name="Cheng Z."/>
            <person name="Jin W."/>
            <person name="Jiang J."/>
            <person name="Leong S.A."/>
            <person name="Iwama H."/>
            <person name="Gojobori T."/>
            <person name="Itoh T."/>
            <person name="Niimura Y."/>
            <person name="Fujii Y."/>
            <person name="Habara T."/>
            <person name="Sakai H."/>
            <person name="Sato Y."/>
            <person name="Wilson G."/>
            <person name="Kumar K."/>
            <person name="McCouch S."/>
            <person name="Juretic N."/>
            <person name="Hoen D."/>
            <person name="Wright S."/>
            <person name="Bruskiewich R."/>
            <person name="Bureau T."/>
            <person name="Miyao A."/>
            <person name="Hirochika H."/>
            <person name="Nishikawa T."/>
            <person name="Kadowaki K."/>
            <person name="Sugiura M."/>
            <person name="Burr B."/>
            <person name="Sasaki T."/>
        </authorList>
    </citation>
    <scope>NUCLEOTIDE SEQUENCE [LARGE SCALE GENOMIC DNA]</scope>
    <source>
        <strain evidence="2">cv. Nipponbare</strain>
    </source>
</reference>
<protein>
    <submittedName>
        <fullName evidence="1">Os08g0431400 protein</fullName>
    </submittedName>
</protein>
<reference evidence="1 2" key="3">
    <citation type="journal article" date="2013" name="Rice">
        <title>Improvement of the Oryza sativa Nipponbare reference genome using next generation sequence and optical map data.</title>
        <authorList>
            <person name="Kawahara Y."/>
            <person name="de la Bastide M."/>
            <person name="Hamilton J.P."/>
            <person name="Kanamori H."/>
            <person name="McCombie W.R."/>
            <person name="Ouyang S."/>
            <person name="Schwartz D.C."/>
            <person name="Tanaka T."/>
            <person name="Wu J."/>
            <person name="Zhou S."/>
            <person name="Childs K.L."/>
            <person name="Davidson R.M."/>
            <person name="Lin H."/>
            <person name="Quesada-Ocampo L."/>
            <person name="Vaillancourt B."/>
            <person name="Sakai H."/>
            <person name="Lee S.S."/>
            <person name="Kim J."/>
            <person name="Numa H."/>
            <person name="Itoh T."/>
            <person name="Buell C.R."/>
            <person name="Matsumoto T."/>
        </authorList>
    </citation>
    <scope>NUCLEOTIDE SEQUENCE [LARGE SCALE GENOMIC DNA]</scope>
    <source>
        <strain evidence="2">cv. Nipponbare</strain>
    </source>
</reference>
<reference evidence="1 2" key="2">
    <citation type="journal article" date="2013" name="Plant Cell Physiol.">
        <title>Rice Annotation Project Database (RAP-DB): an integrative and interactive database for rice genomics.</title>
        <authorList>
            <person name="Sakai H."/>
            <person name="Lee S.S."/>
            <person name="Tanaka T."/>
            <person name="Numa H."/>
            <person name="Kim J."/>
            <person name="Kawahara Y."/>
            <person name="Wakimoto H."/>
            <person name="Yang C.C."/>
            <person name="Iwamoto M."/>
            <person name="Abe T."/>
            <person name="Yamada Y."/>
            <person name="Muto A."/>
            <person name="Inokuchi H."/>
            <person name="Ikemura T."/>
            <person name="Matsumoto T."/>
            <person name="Sasaki T."/>
            <person name="Itoh T."/>
        </authorList>
    </citation>
    <scope>NUCLEOTIDE SEQUENCE [LARGE SCALE GENOMIC DNA]</scope>
    <source>
        <strain evidence="2">cv. Nipponbare</strain>
    </source>
</reference>
<keyword evidence="2" id="KW-1185">Reference proteome</keyword>
<evidence type="ECO:0000313" key="1">
    <source>
        <dbReference type="EMBL" id="BAT05557.1"/>
    </source>
</evidence>
<dbReference type="AlphaFoldDB" id="A0A0P0XG29"/>
<dbReference type="InParanoid" id="A0A0P0XG29"/>
<name>A0A0P0XG29_ORYSJ</name>
<proteinExistence type="predicted"/>
<accession>A0A0P0XG29</accession>
<dbReference type="Proteomes" id="UP000059680">
    <property type="component" value="Chromosome 8"/>
</dbReference>
<dbReference type="PaxDb" id="39947-A0A0P0XG29"/>
<dbReference type="EMBL" id="AP014964">
    <property type="protein sequence ID" value="BAT05557.1"/>
    <property type="molecule type" value="Genomic_DNA"/>
</dbReference>
<organism evidence="1 2">
    <name type="scientific">Oryza sativa subsp. japonica</name>
    <name type="common">Rice</name>
    <dbReference type="NCBI Taxonomy" id="39947"/>
    <lineage>
        <taxon>Eukaryota</taxon>
        <taxon>Viridiplantae</taxon>
        <taxon>Streptophyta</taxon>
        <taxon>Embryophyta</taxon>
        <taxon>Tracheophyta</taxon>
        <taxon>Spermatophyta</taxon>
        <taxon>Magnoliopsida</taxon>
        <taxon>Liliopsida</taxon>
        <taxon>Poales</taxon>
        <taxon>Poaceae</taxon>
        <taxon>BOP clade</taxon>
        <taxon>Oryzoideae</taxon>
        <taxon>Oryzeae</taxon>
        <taxon>Oryzinae</taxon>
        <taxon>Oryza</taxon>
        <taxon>Oryza sativa</taxon>
    </lineage>
</organism>
<gene>
    <name evidence="1" type="ordered locus">Os08g0431400</name>
    <name evidence="1" type="ORF">OSNPB_080431400</name>
</gene>
<evidence type="ECO:0000313" key="2">
    <source>
        <dbReference type="Proteomes" id="UP000059680"/>
    </source>
</evidence>
<sequence>MTRKRNSDARPLSPPRSIVDAAVRLLRPHVDIAAPPAPATCRPRPEPVLTRRHGCARPLTPPLRLFRLRAARARSRCSSG</sequence>